<reference evidence="1" key="1">
    <citation type="submission" date="2019-08" db="EMBL/GenBank/DDBJ databases">
        <authorList>
            <person name="Liu F."/>
        </authorList>
    </citation>
    <scope>NUCLEOTIDE SEQUENCE [LARGE SCALE GENOMIC DNA]</scope>
    <source>
        <strain evidence="1">PA1801</strain>
        <tissue evidence="1">Leaf</tissue>
    </source>
</reference>
<proteinExistence type="predicted"/>
<dbReference type="Gene3D" id="3.60.10.10">
    <property type="entry name" value="Endonuclease/exonuclease/phosphatase"/>
    <property type="match status" value="1"/>
</dbReference>
<keyword evidence="1" id="KW-0808">Transferase</keyword>
<evidence type="ECO:0000313" key="1">
    <source>
        <dbReference type="EMBL" id="KAA3467662.1"/>
    </source>
</evidence>
<keyword evidence="1" id="KW-0548">Nucleotidyltransferase</keyword>
<dbReference type="EMBL" id="SMMG02000007">
    <property type="protein sequence ID" value="KAA3467662.1"/>
    <property type="molecule type" value="Genomic_DNA"/>
</dbReference>
<dbReference type="Proteomes" id="UP000325315">
    <property type="component" value="Unassembled WGS sequence"/>
</dbReference>
<gene>
    <name evidence="1" type="ORF">EPI10_002652</name>
</gene>
<dbReference type="PANTHER" id="PTHR33710">
    <property type="entry name" value="BNAC02G09200D PROTEIN"/>
    <property type="match status" value="1"/>
</dbReference>
<evidence type="ECO:0000313" key="2">
    <source>
        <dbReference type="Proteomes" id="UP000325315"/>
    </source>
</evidence>
<name>A0A5B6VEX0_9ROSI</name>
<protein>
    <submittedName>
        <fullName evidence="1">Reverse transcriptase</fullName>
    </submittedName>
</protein>
<dbReference type="AlphaFoldDB" id="A0A5B6VEX0"/>
<dbReference type="SUPFAM" id="SSF56219">
    <property type="entry name" value="DNase I-like"/>
    <property type="match status" value="1"/>
</dbReference>
<accession>A0A5B6VEX0</accession>
<sequence>MVVDDSDVRGTCRFTSFYGSPYAALRNLYTGERFSWFFCGDFNEIMYGFEKNEGLPKDERRMKLFRNVLTDCSLVDVGFSGRWFTWERGNLPETNICERLDRGVANEKWMAMFPEITIQHLIHSFFDHCPLLVNTKKAEQWVKEKAFRFKAWWTIE</sequence>
<dbReference type="GO" id="GO:0003964">
    <property type="term" value="F:RNA-directed DNA polymerase activity"/>
    <property type="evidence" value="ECO:0007669"/>
    <property type="project" value="UniProtKB-KW"/>
</dbReference>
<keyword evidence="2" id="KW-1185">Reference proteome</keyword>
<dbReference type="OrthoDB" id="998851at2759"/>
<keyword evidence="1" id="KW-0695">RNA-directed DNA polymerase</keyword>
<dbReference type="InterPro" id="IPR036691">
    <property type="entry name" value="Endo/exonu/phosph_ase_sf"/>
</dbReference>
<organism evidence="1 2">
    <name type="scientific">Gossypium australe</name>
    <dbReference type="NCBI Taxonomy" id="47621"/>
    <lineage>
        <taxon>Eukaryota</taxon>
        <taxon>Viridiplantae</taxon>
        <taxon>Streptophyta</taxon>
        <taxon>Embryophyta</taxon>
        <taxon>Tracheophyta</taxon>
        <taxon>Spermatophyta</taxon>
        <taxon>Magnoliopsida</taxon>
        <taxon>eudicotyledons</taxon>
        <taxon>Gunneridae</taxon>
        <taxon>Pentapetalae</taxon>
        <taxon>rosids</taxon>
        <taxon>malvids</taxon>
        <taxon>Malvales</taxon>
        <taxon>Malvaceae</taxon>
        <taxon>Malvoideae</taxon>
        <taxon>Gossypium</taxon>
    </lineage>
</organism>
<dbReference type="PANTHER" id="PTHR33710:SF62">
    <property type="entry name" value="DUF4283 DOMAIN PROTEIN"/>
    <property type="match status" value="1"/>
</dbReference>
<comment type="caution">
    <text evidence="1">The sequence shown here is derived from an EMBL/GenBank/DDBJ whole genome shotgun (WGS) entry which is preliminary data.</text>
</comment>